<dbReference type="Proteomes" id="UP000257109">
    <property type="component" value="Unassembled WGS sequence"/>
</dbReference>
<evidence type="ECO:0000313" key="1">
    <source>
        <dbReference type="EMBL" id="RDX67156.1"/>
    </source>
</evidence>
<comment type="caution">
    <text evidence="1">The sequence shown here is derived from an EMBL/GenBank/DDBJ whole genome shotgun (WGS) entry which is preliminary data.</text>
</comment>
<dbReference type="EMBL" id="QJKJ01013119">
    <property type="protein sequence ID" value="RDX67156.1"/>
    <property type="molecule type" value="Genomic_DNA"/>
</dbReference>
<sequence length="130" mass="14890">MALTRERSVGKAFANIPTNTEVQIVLMLLLFSQVTNAWDWNCLGATKYTLSFENHMADDILGYDMTTNELEIECWNTNKRLTLKPNASVTFCGGWILDPYVLCFAALSNSPWRHHFLGLMHECKKEKICQ</sequence>
<proteinExistence type="predicted"/>
<organism evidence="1 2">
    <name type="scientific">Mucuna pruriens</name>
    <name type="common">Velvet bean</name>
    <name type="synonym">Dolichos pruriens</name>
    <dbReference type="NCBI Taxonomy" id="157652"/>
    <lineage>
        <taxon>Eukaryota</taxon>
        <taxon>Viridiplantae</taxon>
        <taxon>Streptophyta</taxon>
        <taxon>Embryophyta</taxon>
        <taxon>Tracheophyta</taxon>
        <taxon>Spermatophyta</taxon>
        <taxon>Magnoliopsida</taxon>
        <taxon>eudicotyledons</taxon>
        <taxon>Gunneridae</taxon>
        <taxon>Pentapetalae</taxon>
        <taxon>rosids</taxon>
        <taxon>fabids</taxon>
        <taxon>Fabales</taxon>
        <taxon>Fabaceae</taxon>
        <taxon>Papilionoideae</taxon>
        <taxon>50 kb inversion clade</taxon>
        <taxon>NPAAA clade</taxon>
        <taxon>indigoferoid/millettioid clade</taxon>
        <taxon>Phaseoleae</taxon>
        <taxon>Mucuna</taxon>
    </lineage>
</organism>
<feature type="non-terminal residue" evidence="1">
    <location>
        <position position="1"/>
    </location>
</feature>
<name>A0A371EMC9_MUCPR</name>
<evidence type="ECO:0000313" key="2">
    <source>
        <dbReference type="Proteomes" id="UP000257109"/>
    </source>
</evidence>
<protein>
    <submittedName>
        <fullName evidence="1">Uncharacterized protein</fullName>
    </submittedName>
</protein>
<dbReference type="OrthoDB" id="10550597at2759"/>
<gene>
    <name evidence="1" type="ORF">CR513_53998</name>
</gene>
<keyword evidence="2" id="KW-1185">Reference proteome</keyword>
<accession>A0A371EMC9</accession>
<dbReference type="AlphaFoldDB" id="A0A371EMC9"/>
<reference evidence="1" key="1">
    <citation type="submission" date="2018-05" db="EMBL/GenBank/DDBJ databases">
        <title>Draft genome of Mucuna pruriens seed.</title>
        <authorList>
            <person name="Nnadi N.E."/>
            <person name="Vos R."/>
            <person name="Hasami M.H."/>
            <person name="Devisetty U.K."/>
            <person name="Aguiy J.C."/>
        </authorList>
    </citation>
    <scope>NUCLEOTIDE SEQUENCE [LARGE SCALE GENOMIC DNA]</scope>
    <source>
        <strain evidence="1">JCA_2017</strain>
    </source>
</reference>